<comment type="subcellular location">
    <subcellularLocation>
        <location evidence="2">Cytoplasm</location>
        <location evidence="2">Cytoskeleton</location>
        <location evidence="2">Spindle pole</location>
    </subcellularLocation>
    <subcellularLocation>
        <location evidence="1">Nucleus</location>
    </subcellularLocation>
</comment>
<evidence type="ECO:0000256" key="4">
    <source>
        <dbReference type="ARBA" id="ARBA00022448"/>
    </source>
</evidence>
<feature type="region of interest" description="Disordered" evidence="15">
    <location>
        <begin position="455"/>
        <end position="535"/>
    </location>
</feature>
<evidence type="ECO:0000256" key="5">
    <source>
        <dbReference type="ARBA" id="ARBA00022490"/>
    </source>
</evidence>
<evidence type="ECO:0000313" key="17">
    <source>
        <dbReference type="Proteomes" id="UP000297703"/>
    </source>
</evidence>
<evidence type="ECO:0000256" key="13">
    <source>
        <dbReference type="ARBA" id="ARBA00031875"/>
    </source>
</evidence>
<feature type="repeat" description="WD" evidence="14">
    <location>
        <begin position="82"/>
        <end position="123"/>
    </location>
</feature>
<dbReference type="GO" id="GO:0051301">
    <property type="term" value="P:cell division"/>
    <property type="evidence" value="ECO:0007669"/>
    <property type="project" value="UniProtKB-KW"/>
</dbReference>
<evidence type="ECO:0000256" key="10">
    <source>
        <dbReference type="ARBA" id="ARBA00023242"/>
    </source>
</evidence>
<dbReference type="Pfam" id="PF00400">
    <property type="entry name" value="WD40"/>
    <property type="match status" value="3"/>
</dbReference>
<dbReference type="OrthoDB" id="256303at2759"/>
<evidence type="ECO:0000256" key="3">
    <source>
        <dbReference type="ARBA" id="ARBA00007830"/>
    </source>
</evidence>
<evidence type="ECO:0000256" key="1">
    <source>
        <dbReference type="ARBA" id="ARBA00004123"/>
    </source>
</evidence>
<dbReference type="Proteomes" id="UP000297703">
    <property type="component" value="Unassembled WGS sequence"/>
</dbReference>
<dbReference type="Gene3D" id="2.130.10.10">
    <property type="entry name" value="YVTN repeat-like/Quinoprotein amine dehydrogenase"/>
    <property type="match status" value="1"/>
</dbReference>
<keyword evidence="17" id="KW-1185">Reference proteome</keyword>
<keyword evidence="6 14" id="KW-0853">WD repeat</keyword>
<reference evidence="16 17" key="2">
    <citation type="submission" date="2019-04" db="EMBL/GenBank/DDBJ databases">
        <title>The genome sequence of big-headed turtle.</title>
        <authorList>
            <person name="Gong S."/>
        </authorList>
    </citation>
    <scope>NUCLEOTIDE SEQUENCE [LARGE SCALE GENOMIC DNA]</scope>
    <source>
        <strain evidence="16">DO16091913</strain>
        <tissue evidence="16">Muscle</tissue>
    </source>
</reference>
<proteinExistence type="inferred from homology"/>
<keyword evidence="5" id="KW-0963">Cytoplasm</keyword>
<dbReference type="GO" id="GO:0005635">
    <property type="term" value="C:nuclear envelope"/>
    <property type="evidence" value="ECO:0007669"/>
    <property type="project" value="UniProtKB-ARBA"/>
</dbReference>
<feature type="compositionally biased region" description="Basic and acidic residues" evidence="15">
    <location>
        <begin position="497"/>
        <end position="512"/>
    </location>
</feature>
<dbReference type="GO" id="GO:0000922">
    <property type="term" value="C:spindle pole"/>
    <property type="evidence" value="ECO:0007669"/>
    <property type="project" value="UniProtKB-SubCell"/>
</dbReference>
<dbReference type="PROSITE" id="PS00678">
    <property type="entry name" value="WD_REPEATS_1"/>
    <property type="match status" value="2"/>
</dbReference>
<keyword evidence="4" id="KW-0813">Transport</keyword>
<dbReference type="PROSITE" id="PS50294">
    <property type="entry name" value="WD_REPEATS_REGION"/>
    <property type="match status" value="1"/>
</dbReference>
<dbReference type="SMART" id="SM00320">
    <property type="entry name" value="WD40"/>
    <property type="match status" value="4"/>
</dbReference>
<keyword evidence="11" id="KW-0131">Cell cycle</keyword>
<feature type="compositionally biased region" description="Polar residues" evidence="15">
    <location>
        <begin position="523"/>
        <end position="535"/>
    </location>
</feature>
<accession>A0A4D9EEV1</accession>
<evidence type="ECO:0000256" key="15">
    <source>
        <dbReference type="SAM" id="MobiDB-lite"/>
    </source>
</evidence>
<dbReference type="InterPro" id="IPR015943">
    <property type="entry name" value="WD40/YVTN_repeat-like_dom_sf"/>
</dbReference>
<dbReference type="PROSITE" id="PS50082">
    <property type="entry name" value="WD_REPEATS_2"/>
    <property type="match status" value="3"/>
</dbReference>
<feature type="repeat" description="WD" evidence="14">
    <location>
        <begin position="123"/>
        <end position="166"/>
    </location>
</feature>
<evidence type="ECO:0000256" key="8">
    <source>
        <dbReference type="ARBA" id="ARBA00022737"/>
    </source>
</evidence>
<feature type="compositionally biased region" description="Polar residues" evidence="15">
    <location>
        <begin position="782"/>
        <end position="794"/>
    </location>
</feature>
<dbReference type="AlphaFoldDB" id="A0A4D9EEV1"/>
<dbReference type="InterPro" id="IPR001680">
    <property type="entry name" value="WD40_rpt"/>
</dbReference>
<reference evidence="16 17" key="1">
    <citation type="submission" date="2019-04" db="EMBL/GenBank/DDBJ databases">
        <title>Draft genome of the big-headed turtle Platysternon megacephalum.</title>
        <authorList>
            <person name="Gong S."/>
        </authorList>
    </citation>
    <scope>NUCLEOTIDE SEQUENCE [LARGE SCALE GENOMIC DNA]</scope>
    <source>
        <strain evidence="16">DO16091913</strain>
        <tissue evidence="16">Muscle</tissue>
    </source>
</reference>
<evidence type="ECO:0000256" key="9">
    <source>
        <dbReference type="ARBA" id="ARBA00022776"/>
    </source>
</evidence>
<keyword evidence="9" id="KW-0498">Mitosis</keyword>
<feature type="compositionally biased region" description="Polar residues" evidence="15">
    <location>
        <begin position="480"/>
        <end position="493"/>
    </location>
</feature>
<keyword evidence="10" id="KW-0539">Nucleus</keyword>
<keyword evidence="7" id="KW-0132">Cell division</keyword>
<name>A0A4D9EEV1_9SAUR</name>
<evidence type="ECO:0000313" key="16">
    <source>
        <dbReference type="EMBL" id="TFK05034.1"/>
    </source>
</evidence>
<feature type="region of interest" description="Disordered" evidence="15">
    <location>
        <begin position="759"/>
        <end position="794"/>
    </location>
</feature>
<gene>
    <name evidence="16" type="ORF">DR999_PMT12394</name>
</gene>
<evidence type="ECO:0000256" key="12">
    <source>
        <dbReference type="ARBA" id="ARBA00030954"/>
    </source>
</evidence>
<dbReference type="FunFam" id="2.130.10.10:FF:000084">
    <property type="entry name" value="mRNA export factor"/>
    <property type="match status" value="1"/>
</dbReference>
<evidence type="ECO:0000256" key="7">
    <source>
        <dbReference type="ARBA" id="ARBA00022618"/>
    </source>
</evidence>
<evidence type="ECO:0000256" key="6">
    <source>
        <dbReference type="ARBA" id="ARBA00022574"/>
    </source>
</evidence>
<evidence type="ECO:0000256" key="2">
    <source>
        <dbReference type="ARBA" id="ARBA00004647"/>
    </source>
</evidence>
<dbReference type="SUPFAM" id="SSF50978">
    <property type="entry name" value="WD40 repeat-like"/>
    <property type="match status" value="1"/>
</dbReference>
<comment type="similarity">
    <text evidence="3">Belongs to the WD repeat rae1 family.</text>
</comment>
<dbReference type="EMBL" id="QXTE01000122">
    <property type="protein sequence ID" value="TFK05034.1"/>
    <property type="molecule type" value="Genomic_DNA"/>
</dbReference>
<dbReference type="InterPro" id="IPR019775">
    <property type="entry name" value="WD40_repeat_CS"/>
</dbReference>
<evidence type="ECO:0000256" key="14">
    <source>
        <dbReference type="PROSITE-ProRule" id="PRU00221"/>
    </source>
</evidence>
<organism evidence="16 17">
    <name type="scientific">Platysternon megacephalum</name>
    <name type="common">big-headed turtle</name>
    <dbReference type="NCBI Taxonomy" id="55544"/>
    <lineage>
        <taxon>Eukaryota</taxon>
        <taxon>Metazoa</taxon>
        <taxon>Chordata</taxon>
        <taxon>Craniata</taxon>
        <taxon>Vertebrata</taxon>
        <taxon>Euteleostomi</taxon>
        <taxon>Archelosauria</taxon>
        <taxon>Testudinata</taxon>
        <taxon>Testudines</taxon>
        <taxon>Cryptodira</taxon>
        <taxon>Durocryptodira</taxon>
        <taxon>Testudinoidea</taxon>
        <taxon>Platysternidae</taxon>
        <taxon>Platysternon</taxon>
    </lineage>
</organism>
<dbReference type="STRING" id="55544.A0A4D9EEV1"/>
<feature type="repeat" description="WD" evidence="14">
    <location>
        <begin position="276"/>
        <end position="310"/>
    </location>
</feature>
<keyword evidence="8" id="KW-0677">Repeat</keyword>
<sequence length="794" mass="88593">MSLFGSTSGFGAGGTSMFGNTATDNHNPMKDIEVTSPPDDSIGCLAFSPLALPGNFLIAGSWANDVRCWEVQDNGQTIPKAQQMHTGPVLDVCWSDDGSKVFTASCDKTAKMWDLNSNQAIQIAQHEAPVKTVHWIKAPNYSCVMTGSWDKTLKFWDTRSPTPMMTLQLPERCYCADVVHPMAVVATAERGLIVYQLENQPSEFRRIDSPLKHQHRCVAIFKDKVNKPTGFALGSIEGRVAIHYINPPNPAKDNFTFKCHRSNGTNTSAPQDIYAVNGIAFHPAHGTLATVGSDGRFSFWDKDARTKLKTSEQLDQPISACCFNQNGNIFAYASSYDWSKGHEFYNPQKKNYIFLRNAAEELKPRNKKYCVHIWIYLCQFLKRIFHYFTTKAYGWIKALTAISCSKKSSGWKELVLTKGQRNISMLRFHCTLDPLRLTVNMNNLNGLKSHCPQGHRKGKGYHGSWPTHQDTDDEKASWYGHQQQHRQASNRPNLGQRYRDWESQSSSRHSDSDSPQPVCPAGSTVSSVRFQTSSPEQVAKARGSLADWGIYIHNPQRVTGDKELGLDSAGETTRRQSFLHQSAVPNTEEPIGLHSDCSAVHIHPQVNEAHFIPSPIFPGPKRVVYSALAPTPESRTCLNNDYHHSVSQAYHQRSPEHHPRTEFHQSLPLVQRAEVYIYLVNPSPSSPERTAERSTRPFSASRTILVKDTLANRVSVGHTWESSNQGPTGQIICDTHTQRKSIWERKHQASTLQLSPDYEKLAGSSDGANPIHNPPLLAVTTRGGSETAPPNVSN</sequence>
<evidence type="ECO:0000256" key="11">
    <source>
        <dbReference type="ARBA" id="ARBA00023306"/>
    </source>
</evidence>
<protein>
    <recommendedName>
        <fullName evidence="12">Rae1 protein homolog</fullName>
    </recommendedName>
    <alternativeName>
        <fullName evidence="13">mRNA-associated protein mrnp 41</fullName>
    </alternativeName>
</protein>
<feature type="region of interest" description="Disordered" evidence="15">
    <location>
        <begin position="15"/>
        <end position="35"/>
    </location>
</feature>
<comment type="caution">
    <text evidence="16">The sequence shown here is derived from an EMBL/GenBank/DDBJ whole genome shotgun (WGS) entry which is preliminary data.</text>
</comment>
<dbReference type="InterPro" id="IPR036322">
    <property type="entry name" value="WD40_repeat_dom_sf"/>
</dbReference>
<dbReference type="PANTHER" id="PTHR10971">
    <property type="entry name" value="MRNA EXPORT FACTOR AND BUB3"/>
    <property type="match status" value="1"/>
</dbReference>